<sequence length="71" mass="8160">MQDPMAKKQCPLYPRRLARGNWDVEAITETLLREGCTLEYNASGNIPLRALRNDMTVFSQLLFLLVVHNIL</sequence>
<protein>
    <submittedName>
        <fullName evidence="1">Uncharacterized protein</fullName>
    </submittedName>
</protein>
<evidence type="ECO:0000313" key="1">
    <source>
        <dbReference type="EMBL" id="MCI39574.1"/>
    </source>
</evidence>
<dbReference type="EMBL" id="LXQA010268925">
    <property type="protein sequence ID" value="MCI39574.1"/>
    <property type="molecule type" value="Genomic_DNA"/>
</dbReference>
<evidence type="ECO:0000313" key="2">
    <source>
        <dbReference type="Proteomes" id="UP000265520"/>
    </source>
</evidence>
<accession>A0A392RU38</accession>
<organism evidence="1 2">
    <name type="scientific">Trifolium medium</name>
    <dbReference type="NCBI Taxonomy" id="97028"/>
    <lineage>
        <taxon>Eukaryota</taxon>
        <taxon>Viridiplantae</taxon>
        <taxon>Streptophyta</taxon>
        <taxon>Embryophyta</taxon>
        <taxon>Tracheophyta</taxon>
        <taxon>Spermatophyta</taxon>
        <taxon>Magnoliopsida</taxon>
        <taxon>eudicotyledons</taxon>
        <taxon>Gunneridae</taxon>
        <taxon>Pentapetalae</taxon>
        <taxon>rosids</taxon>
        <taxon>fabids</taxon>
        <taxon>Fabales</taxon>
        <taxon>Fabaceae</taxon>
        <taxon>Papilionoideae</taxon>
        <taxon>50 kb inversion clade</taxon>
        <taxon>NPAAA clade</taxon>
        <taxon>Hologalegina</taxon>
        <taxon>IRL clade</taxon>
        <taxon>Trifolieae</taxon>
        <taxon>Trifolium</taxon>
    </lineage>
</organism>
<comment type="caution">
    <text evidence="1">The sequence shown here is derived from an EMBL/GenBank/DDBJ whole genome shotgun (WGS) entry which is preliminary data.</text>
</comment>
<dbReference type="Proteomes" id="UP000265520">
    <property type="component" value="Unassembled WGS sequence"/>
</dbReference>
<reference evidence="1 2" key="1">
    <citation type="journal article" date="2018" name="Front. Plant Sci.">
        <title>Red Clover (Trifolium pratense) and Zigzag Clover (T. medium) - A Picture of Genomic Similarities and Differences.</title>
        <authorList>
            <person name="Dluhosova J."/>
            <person name="Istvanek J."/>
            <person name="Nedelnik J."/>
            <person name="Repkova J."/>
        </authorList>
    </citation>
    <scope>NUCLEOTIDE SEQUENCE [LARGE SCALE GENOMIC DNA]</scope>
    <source>
        <strain evidence="2">cv. 10/8</strain>
        <tissue evidence="1">Leaf</tissue>
    </source>
</reference>
<feature type="non-terminal residue" evidence="1">
    <location>
        <position position="71"/>
    </location>
</feature>
<name>A0A392RU38_9FABA</name>
<keyword evidence="2" id="KW-1185">Reference proteome</keyword>
<dbReference type="AlphaFoldDB" id="A0A392RU38"/>
<proteinExistence type="predicted"/>